<organism evidence="2 3">
    <name type="scientific">Brassica carinata</name>
    <name type="common">Ethiopian mustard</name>
    <name type="synonym">Abyssinian cabbage</name>
    <dbReference type="NCBI Taxonomy" id="52824"/>
    <lineage>
        <taxon>Eukaryota</taxon>
        <taxon>Viridiplantae</taxon>
        <taxon>Streptophyta</taxon>
        <taxon>Embryophyta</taxon>
        <taxon>Tracheophyta</taxon>
        <taxon>Spermatophyta</taxon>
        <taxon>Magnoliopsida</taxon>
        <taxon>eudicotyledons</taxon>
        <taxon>Gunneridae</taxon>
        <taxon>Pentapetalae</taxon>
        <taxon>rosids</taxon>
        <taxon>malvids</taxon>
        <taxon>Brassicales</taxon>
        <taxon>Brassicaceae</taxon>
        <taxon>Brassiceae</taxon>
        <taxon>Brassica</taxon>
    </lineage>
</organism>
<accession>A0A8X7S3E0</accession>
<keyword evidence="3" id="KW-1185">Reference proteome</keyword>
<feature type="compositionally biased region" description="Polar residues" evidence="1">
    <location>
        <begin position="71"/>
        <end position="82"/>
    </location>
</feature>
<feature type="compositionally biased region" description="Basic residues" evidence="1">
    <location>
        <begin position="112"/>
        <end position="123"/>
    </location>
</feature>
<feature type="region of interest" description="Disordered" evidence="1">
    <location>
        <begin position="1"/>
        <end position="86"/>
    </location>
</feature>
<feature type="compositionally biased region" description="Basic and acidic residues" evidence="1">
    <location>
        <begin position="169"/>
        <end position="178"/>
    </location>
</feature>
<dbReference type="Proteomes" id="UP000886595">
    <property type="component" value="Unassembled WGS sequence"/>
</dbReference>
<evidence type="ECO:0000313" key="3">
    <source>
        <dbReference type="Proteomes" id="UP000886595"/>
    </source>
</evidence>
<feature type="compositionally biased region" description="Low complexity" evidence="1">
    <location>
        <begin position="1"/>
        <end position="31"/>
    </location>
</feature>
<name>A0A8X7S3E0_BRACI</name>
<proteinExistence type="predicted"/>
<sequence length="178" mass="18348">MSTTNAASSMSRSSASAMSSSNHDSTSTSQRLPPPQPSTSPPPPNTLPPTPNSEPSQPPLETHSFPGLTFVMSSATSRSPQPNLGVGIASTTTIGQLAGEAQLGACIARRKATVTRGTKKSKSFRKDKEAAGVSRQVETDGANPTVVLPIQMDGTNVETGPPIAQLDPTEVRVDGAGR</sequence>
<reference evidence="2 3" key="1">
    <citation type="submission" date="2020-02" db="EMBL/GenBank/DDBJ databases">
        <authorList>
            <person name="Ma Q."/>
            <person name="Huang Y."/>
            <person name="Song X."/>
            <person name="Pei D."/>
        </authorList>
    </citation>
    <scope>NUCLEOTIDE SEQUENCE [LARGE SCALE GENOMIC DNA]</scope>
    <source>
        <strain evidence="2">Sxm20200214</strain>
        <tissue evidence="2">Leaf</tissue>
    </source>
</reference>
<dbReference type="EMBL" id="JAAMPC010000008">
    <property type="protein sequence ID" value="KAG2298826.1"/>
    <property type="molecule type" value="Genomic_DNA"/>
</dbReference>
<evidence type="ECO:0000313" key="2">
    <source>
        <dbReference type="EMBL" id="KAG2298826.1"/>
    </source>
</evidence>
<protein>
    <submittedName>
        <fullName evidence="2">Uncharacterized protein</fullName>
    </submittedName>
</protein>
<feature type="compositionally biased region" description="Pro residues" evidence="1">
    <location>
        <begin position="32"/>
        <end position="58"/>
    </location>
</feature>
<feature type="region of interest" description="Disordered" evidence="1">
    <location>
        <begin position="112"/>
        <end position="178"/>
    </location>
</feature>
<comment type="caution">
    <text evidence="2">The sequence shown here is derived from an EMBL/GenBank/DDBJ whole genome shotgun (WGS) entry which is preliminary data.</text>
</comment>
<evidence type="ECO:0000256" key="1">
    <source>
        <dbReference type="SAM" id="MobiDB-lite"/>
    </source>
</evidence>
<gene>
    <name evidence="2" type="ORF">Bca52824_035298</name>
</gene>
<dbReference type="AlphaFoldDB" id="A0A8X7S3E0"/>